<dbReference type="Proteomes" id="UP001159427">
    <property type="component" value="Unassembled WGS sequence"/>
</dbReference>
<sequence>MLLQQSSDYNKEYLEDGDFASVSQQEDDPFFVLNQQLGDRNLKIAHLNTNGLLNKLPEVQNILDQASFDILGISETHLREDIPDEWININGYSFVRRDRDSGPGGGVLIYFKANLTAYL</sequence>
<dbReference type="SUPFAM" id="SSF56219">
    <property type="entry name" value="DNase I-like"/>
    <property type="match status" value="1"/>
</dbReference>
<evidence type="ECO:0000313" key="2">
    <source>
        <dbReference type="Proteomes" id="UP001159427"/>
    </source>
</evidence>
<dbReference type="InterPro" id="IPR036691">
    <property type="entry name" value="Endo/exonu/phosph_ase_sf"/>
</dbReference>
<dbReference type="EMBL" id="CALNXI010000829">
    <property type="protein sequence ID" value="CAH3141975.1"/>
    <property type="molecule type" value="Genomic_DNA"/>
</dbReference>
<gene>
    <name evidence="1" type="ORF">PEVE_00042356</name>
</gene>
<evidence type="ECO:0000313" key="1">
    <source>
        <dbReference type="EMBL" id="CAH3141975.1"/>
    </source>
</evidence>
<feature type="non-terminal residue" evidence="1">
    <location>
        <position position="119"/>
    </location>
</feature>
<dbReference type="Gene3D" id="3.60.10.10">
    <property type="entry name" value="Endonuclease/exonuclease/phosphatase"/>
    <property type="match status" value="1"/>
</dbReference>
<organism evidence="1 2">
    <name type="scientific">Porites evermanni</name>
    <dbReference type="NCBI Taxonomy" id="104178"/>
    <lineage>
        <taxon>Eukaryota</taxon>
        <taxon>Metazoa</taxon>
        <taxon>Cnidaria</taxon>
        <taxon>Anthozoa</taxon>
        <taxon>Hexacorallia</taxon>
        <taxon>Scleractinia</taxon>
        <taxon>Fungiina</taxon>
        <taxon>Poritidae</taxon>
        <taxon>Porites</taxon>
    </lineage>
</organism>
<name>A0ABN8PHC1_9CNID</name>
<proteinExistence type="predicted"/>
<protein>
    <submittedName>
        <fullName evidence="1">Uncharacterized protein</fullName>
    </submittedName>
</protein>
<reference evidence="1 2" key="1">
    <citation type="submission" date="2022-05" db="EMBL/GenBank/DDBJ databases">
        <authorList>
            <consortium name="Genoscope - CEA"/>
            <person name="William W."/>
        </authorList>
    </citation>
    <scope>NUCLEOTIDE SEQUENCE [LARGE SCALE GENOMIC DNA]</scope>
</reference>
<comment type="caution">
    <text evidence="1">The sequence shown here is derived from an EMBL/GenBank/DDBJ whole genome shotgun (WGS) entry which is preliminary data.</text>
</comment>
<keyword evidence="2" id="KW-1185">Reference proteome</keyword>
<accession>A0ABN8PHC1</accession>